<sequence>MQKIRAGRLLATATSMSLFTVAASADAGVPMLFVTFPAMVVSLIPIVLVETVVLARALKTRAALLAKSTAIANVVSTIIGIPLTWVALVILELVTDGGSAHDLTTPLQKFLAVTWQAPWLIPYERELYWMVPAASLALLVPFFFASYFIEAPIVARLERGFPASQVRAAVFRANVASYIGLAIFNIAWLMWSIEYAPRM</sequence>
<evidence type="ECO:0000256" key="1">
    <source>
        <dbReference type="SAM" id="Phobius"/>
    </source>
</evidence>
<feature type="transmembrane region" description="Helical" evidence="1">
    <location>
        <begin position="170"/>
        <end position="191"/>
    </location>
</feature>
<feature type="transmembrane region" description="Helical" evidence="1">
    <location>
        <begin position="34"/>
        <end position="58"/>
    </location>
</feature>
<dbReference type="Proteomes" id="UP001549251">
    <property type="component" value="Unassembled WGS sequence"/>
</dbReference>
<dbReference type="RefSeq" id="WP_354551682.1">
    <property type="nucleotide sequence ID" value="NZ_JBEPSD010000003.1"/>
</dbReference>
<dbReference type="EMBL" id="JBEPSD010000003">
    <property type="protein sequence ID" value="MET4570528.1"/>
    <property type="molecule type" value="Genomic_DNA"/>
</dbReference>
<accession>A0ABV2Q138</accession>
<keyword evidence="1" id="KW-0472">Membrane</keyword>
<organism evidence="3 4">
    <name type="scientific">Rhodanobacter soli</name>
    <dbReference type="NCBI Taxonomy" id="590609"/>
    <lineage>
        <taxon>Bacteria</taxon>
        <taxon>Pseudomonadati</taxon>
        <taxon>Pseudomonadota</taxon>
        <taxon>Gammaproteobacteria</taxon>
        <taxon>Lysobacterales</taxon>
        <taxon>Rhodanobacteraceae</taxon>
        <taxon>Rhodanobacter</taxon>
    </lineage>
</organism>
<evidence type="ECO:0000313" key="4">
    <source>
        <dbReference type="Proteomes" id="UP001549251"/>
    </source>
</evidence>
<feature type="transmembrane region" description="Helical" evidence="1">
    <location>
        <begin position="127"/>
        <end position="149"/>
    </location>
</feature>
<keyword evidence="1" id="KW-1133">Transmembrane helix</keyword>
<protein>
    <submittedName>
        <fullName evidence="3">Uncharacterized protein</fullName>
    </submittedName>
</protein>
<gene>
    <name evidence="3" type="ORF">ABIE04_002907</name>
</gene>
<feature type="signal peptide" evidence="2">
    <location>
        <begin position="1"/>
        <end position="27"/>
    </location>
</feature>
<feature type="transmembrane region" description="Helical" evidence="1">
    <location>
        <begin position="70"/>
        <end position="91"/>
    </location>
</feature>
<proteinExistence type="predicted"/>
<feature type="chain" id="PRO_5045924878" evidence="2">
    <location>
        <begin position="28"/>
        <end position="199"/>
    </location>
</feature>
<reference evidence="3 4" key="1">
    <citation type="submission" date="2024-06" db="EMBL/GenBank/DDBJ databases">
        <title>Sorghum-associated microbial communities from plants grown in Nebraska, USA.</title>
        <authorList>
            <person name="Schachtman D."/>
        </authorList>
    </citation>
    <scope>NUCLEOTIDE SEQUENCE [LARGE SCALE GENOMIC DNA]</scope>
    <source>
        <strain evidence="3 4">1757</strain>
    </source>
</reference>
<name>A0ABV2Q138_9GAMM</name>
<keyword evidence="2" id="KW-0732">Signal</keyword>
<keyword evidence="1" id="KW-0812">Transmembrane</keyword>
<evidence type="ECO:0000313" key="3">
    <source>
        <dbReference type="EMBL" id="MET4570528.1"/>
    </source>
</evidence>
<comment type="caution">
    <text evidence="3">The sequence shown here is derived from an EMBL/GenBank/DDBJ whole genome shotgun (WGS) entry which is preliminary data.</text>
</comment>
<keyword evidence="4" id="KW-1185">Reference proteome</keyword>
<evidence type="ECO:0000256" key="2">
    <source>
        <dbReference type="SAM" id="SignalP"/>
    </source>
</evidence>